<dbReference type="Pfam" id="PF26079">
    <property type="entry name" value="Baseplate_J_C"/>
    <property type="match status" value="1"/>
</dbReference>
<evidence type="ECO:0000256" key="1">
    <source>
        <dbReference type="ARBA" id="ARBA00038087"/>
    </source>
</evidence>
<accession>A0A844E9W2</accession>
<reference evidence="4 5" key="1">
    <citation type="submission" date="2019-11" db="EMBL/GenBank/DDBJ databases">
        <title>Draft Genome Sequence of Plant Growth-Promoting Rhizosphere-Associated Bacteria.</title>
        <authorList>
            <person name="Vasilyev I.Y."/>
            <person name="Radchenko V."/>
            <person name="Ilnitskaya E.V."/>
        </authorList>
    </citation>
    <scope>NUCLEOTIDE SEQUENCE [LARGE SCALE GENOMIC DNA]</scope>
    <source>
        <strain evidence="4 5">VRA_07sq_f</strain>
    </source>
</reference>
<dbReference type="AlphaFoldDB" id="A0A844E9W2"/>
<name>A0A844E9W2_9LACO</name>
<feature type="domain" description="Baseplate J-like central" evidence="2">
    <location>
        <begin position="194"/>
        <end position="273"/>
    </location>
</feature>
<comment type="similarity">
    <text evidence="1">Belongs to the Mu gp47/PBSX XkdT family.</text>
</comment>
<dbReference type="PANTHER" id="PTHR37829">
    <property type="entry name" value="PHAGE-LIKE ELEMENT PBSX PROTEIN XKDT"/>
    <property type="match status" value="1"/>
</dbReference>
<evidence type="ECO:0000259" key="3">
    <source>
        <dbReference type="Pfam" id="PF26079"/>
    </source>
</evidence>
<dbReference type="Proteomes" id="UP000491237">
    <property type="component" value="Unassembled WGS sequence"/>
</dbReference>
<comment type="caution">
    <text evidence="4">The sequence shown here is derived from an EMBL/GenBank/DDBJ whole genome shotgun (WGS) entry which is preliminary data.</text>
</comment>
<evidence type="ECO:0000259" key="2">
    <source>
        <dbReference type="Pfam" id="PF26078"/>
    </source>
</evidence>
<dbReference type="PANTHER" id="PTHR37829:SF3">
    <property type="entry name" value="PROTEIN JAYE-RELATED"/>
    <property type="match status" value="1"/>
</dbReference>
<protein>
    <recommendedName>
        <fullName evidence="6">Baseplate J-like protein</fullName>
    </recommendedName>
</protein>
<feature type="domain" description="Baseplate J-like C-terminal" evidence="3">
    <location>
        <begin position="279"/>
        <end position="379"/>
    </location>
</feature>
<evidence type="ECO:0000313" key="4">
    <source>
        <dbReference type="EMBL" id="MSE19731.1"/>
    </source>
</evidence>
<evidence type="ECO:0000313" key="5">
    <source>
        <dbReference type="Proteomes" id="UP000491237"/>
    </source>
</evidence>
<dbReference type="InterPro" id="IPR058531">
    <property type="entry name" value="Baseplate_J_M"/>
</dbReference>
<dbReference type="EMBL" id="WKKY01000002">
    <property type="protein sequence ID" value="MSE19731.1"/>
    <property type="molecule type" value="Genomic_DNA"/>
</dbReference>
<gene>
    <name evidence="4" type="ORF">GKC44_00325</name>
</gene>
<proteinExistence type="inferred from homology"/>
<evidence type="ECO:0008006" key="6">
    <source>
        <dbReference type="Google" id="ProtNLM"/>
    </source>
</evidence>
<organism evidence="4 5">
    <name type="scientific">Lentilactobacillus parabuchneri</name>
    <dbReference type="NCBI Taxonomy" id="152331"/>
    <lineage>
        <taxon>Bacteria</taxon>
        <taxon>Bacillati</taxon>
        <taxon>Bacillota</taxon>
        <taxon>Bacilli</taxon>
        <taxon>Lactobacillales</taxon>
        <taxon>Lactobacillaceae</taxon>
        <taxon>Lentilactobacillus</taxon>
    </lineage>
</organism>
<sequence>MNPEELLAELDEMDFDYFIDSMLDNVPDKLDKREGSVIYDAMAPAATELADETIRLKTIIKETYTSTADGEFLDLKAQEKGTVRQAATYAQVTVKFLDADGKTIENVDINDRFASLGDEPIFYYVKRINDDKTGLLVAEEVGTRANGYLGQILPVTPNDTLSWAEITEISVPARDEEDDEHLRERLLSPSNWVAYGGNVADYQDMLGKLDIVGAGQIYPAWQGGSTVKLVILDNKLMPASEELLKQVKEAIDPPKDGEGYGLAPIGHDVTVIAPEKVTVDITTKVEVDPQKTLEQLTPLIQKAIEGYFQKRREDWDNVDTKTGRGYSLSIYRSQLLSEIMKVEGVVNTTLPTLNGLESDLAMVFNEEKSQLPVVGEVSLA</sequence>
<dbReference type="InterPro" id="IPR052399">
    <property type="entry name" value="Phage_Baseplate_Assmbl_Protein"/>
</dbReference>
<dbReference type="Pfam" id="PF26078">
    <property type="entry name" value="Baseplate_J_M"/>
    <property type="match status" value="1"/>
</dbReference>
<dbReference type="InterPro" id="IPR058530">
    <property type="entry name" value="Baseplate_J-like_C"/>
</dbReference>